<proteinExistence type="predicted"/>
<accession>A0A087URT8</accession>
<gene>
    <name evidence="1" type="ORF">X975_23842</name>
</gene>
<evidence type="ECO:0000313" key="1">
    <source>
        <dbReference type="EMBL" id="KFM80077.1"/>
    </source>
</evidence>
<evidence type="ECO:0000313" key="2">
    <source>
        <dbReference type="Proteomes" id="UP000054359"/>
    </source>
</evidence>
<sequence>MQNKSSGSFEVYSAFVISFVFGFRCSYSENRWMSTDVEISSIFQFFCREMASFLNACISHIQCVYGIRIIRPIPQYQ</sequence>
<feature type="non-terminal residue" evidence="1">
    <location>
        <position position="77"/>
    </location>
</feature>
<dbReference type="Proteomes" id="UP000054359">
    <property type="component" value="Unassembled WGS sequence"/>
</dbReference>
<name>A0A087URT8_STEMI</name>
<reference evidence="1 2" key="1">
    <citation type="submission" date="2013-11" db="EMBL/GenBank/DDBJ databases">
        <title>Genome sequencing of Stegodyphus mimosarum.</title>
        <authorList>
            <person name="Bechsgaard J."/>
        </authorList>
    </citation>
    <scope>NUCLEOTIDE SEQUENCE [LARGE SCALE GENOMIC DNA]</scope>
</reference>
<dbReference type="EMBL" id="KK121262">
    <property type="protein sequence ID" value="KFM80077.1"/>
    <property type="molecule type" value="Genomic_DNA"/>
</dbReference>
<protein>
    <submittedName>
        <fullName evidence="1">Uncharacterized protein</fullName>
    </submittedName>
</protein>
<organism evidence="1 2">
    <name type="scientific">Stegodyphus mimosarum</name>
    <name type="common">African social velvet spider</name>
    <dbReference type="NCBI Taxonomy" id="407821"/>
    <lineage>
        <taxon>Eukaryota</taxon>
        <taxon>Metazoa</taxon>
        <taxon>Ecdysozoa</taxon>
        <taxon>Arthropoda</taxon>
        <taxon>Chelicerata</taxon>
        <taxon>Arachnida</taxon>
        <taxon>Araneae</taxon>
        <taxon>Araneomorphae</taxon>
        <taxon>Entelegynae</taxon>
        <taxon>Eresoidea</taxon>
        <taxon>Eresidae</taxon>
        <taxon>Stegodyphus</taxon>
    </lineage>
</organism>
<keyword evidence="2" id="KW-1185">Reference proteome</keyword>
<dbReference type="AlphaFoldDB" id="A0A087URT8"/>